<feature type="transmembrane region" description="Helical" evidence="10">
    <location>
        <begin position="197"/>
        <end position="215"/>
    </location>
</feature>
<name>A0A8K0UMU1_9AGAR</name>
<dbReference type="Proteomes" id="UP000813824">
    <property type="component" value="Unassembled WGS sequence"/>
</dbReference>
<dbReference type="NCBIfam" id="TIGR00728">
    <property type="entry name" value="OPT_sfam"/>
    <property type="match status" value="1"/>
</dbReference>
<evidence type="ECO:0000256" key="10">
    <source>
        <dbReference type="SAM" id="Phobius"/>
    </source>
</evidence>
<feature type="transmembrane region" description="Helical" evidence="10">
    <location>
        <begin position="164"/>
        <end position="185"/>
    </location>
</feature>
<keyword evidence="3" id="KW-0813">Transport</keyword>
<feature type="transmembrane region" description="Helical" evidence="10">
    <location>
        <begin position="221"/>
        <end position="241"/>
    </location>
</feature>
<feature type="transmembrane region" description="Helical" evidence="10">
    <location>
        <begin position="521"/>
        <end position="543"/>
    </location>
</feature>
<feature type="region of interest" description="Disordered" evidence="9">
    <location>
        <begin position="1"/>
        <end position="66"/>
    </location>
</feature>
<dbReference type="GO" id="GO:0035673">
    <property type="term" value="F:oligopeptide transmembrane transporter activity"/>
    <property type="evidence" value="ECO:0007669"/>
    <property type="project" value="InterPro"/>
</dbReference>
<evidence type="ECO:0000256" key="5">
    <source>
        <dbReference type="ARBA" id="ARBA00022856"/>
    </source>
</evidence>
<evidence type="ECO:0000256" key="4">
    <source>
        <dbReference type="ARBA" id="ARBA00022692"/>
    </source>
</evidence>
<keyword evidence="4 10" id="KW-0812">Transmembrane</keyword>
<keyword evidence="8 10" id="KW-0472">Membrane</keyword>
<feature type="transmembrane region" description="Helical" evidence="10">
    <location>
        <begin position="122"/>
        <end position="144"/>
    </location>
</feature>
<dbReference type="GO" id="GO:0015031">
    <property type="term" value="P:protein transport"/>
    <property type="evidence" value="ECO:0007669"/>
    <property type="project" value="UniProtKB-KW"/>
</dbReference>
<dbReference type="Pfam" id="PF03169">
    <property type="entry name" value="OPT"/>
    <property type="match status" value="1"/>
</dbReference>
<organism evidence="11 12">
    <name type="scientific">Cristinia sonorae</name>
    <dbReference type="NCBI Taxonomy" id="1940300"/>
    <lineage>
        <taxon>Eukaryota</taxon>
        <taxon>Fungi</taxon>
        <taxon>Dikarya</taxon>
        <taxon>Basidiomycota</taxon>
        <taxon>Agaricomycotina</taxon>
        <taxon>Agaricomycetes</taxon>
        <taxon>Agaricomycetidae</taxon>
        <taxon>Agaricales</taxon>
        <taxon>Pleurotineae</taxon>
        <taxon>Stephanosporaceae</taxon>
        <taxon>Cristinia</taxon>
    </lineage>
</organism>
<feature type="compositionally biased region" description="Acidic residues" evidence="9">
    <location>
        <begin position="56"/>
        <end position="66"/>
    </location>
</feature>
<keyword evidence="6" id="KW-0653">Protein transport</keyword>
<keyword evidence="5" id="KW-0571">Peptide transport</keyword>
<keyword evidence="7 10" id="KW-1133">Transmembrane helix</keyword>
<feature type="transmembrane region" description="Helical" evidence="10">
    <location>
        <begin position="463"/>
        <end position="483"/>
    </location>
</feature>
<comment type="subcellular location">
    <subcellularLocation>
        <location evidence="1">Membrane</location>
        <topology evidence="1">Multi-pass membrane protein</topology>
    </subcellularLocation>
</comment>
<evidence type="ECO:0000256" key="7">
    <source>
        <dbReference type="ARBA" id="ARBA00022989"/>
    </source>
</evidence>
<feature type="compositionally biased region" description="Low complexity" evidence="9">
    <location>
        <begin position="42"/>
        <end position="53"/>
    </location>
</feature>
<dbReference type="GO" id="GO:0016020">
    <property type="term" value="C:membrane"/>
    <property type="evidence" value="ECO:0007669"/>
    <property type="project" value="UniProtKB-SubCell"/>
</dbReference>
<gene>
    <name evidence="11" type="ORF">BXZ70DRAFT_1031879</name>
</gene>
<dbReference type="EMBL" id="JAEVFJ010000022">
    <property type="protein sequence ID" value="KAH8096862.1"/>
    <property type="molecule type" value="Genomic_DNA"/>
</dbReference>
<evidence type="ECO:0000313" key="11">
    <source>
        <dbReference type="EMBL" id="KAH8096862.1"/>
    </source>
</evidence>
<feature type="transmembrane region" description="Helical" evidence="10">
    <location>
        <begin position="575"/>
        <end position="598"/>
    </location>
</feature>
<dbReference type="InterPro" id="IPR004648">
    <property type="entry name" value="Oligpept_transpt"/>
</dbReference>
<accession>A0A8K0UMU1</accession>
<comment type="similarity">
    <text evidence="2">Belongs to the oligopeptide OPT transporter family.</text>
</comment>
<evidence type="ECO:0000256" key="3">
    <source>
        <dbReference type="ARBA" id="ARBA00022448"/>
    </source>
</evidence>
<feature type="transmembrane region" description="Helical" evidence="10">
    <location>
        <begin position="687"/>
        <end position="709"/>
    </location>
</feature>
<comment type="caution">
    <text evidence="11">The sequence shown here is derived from an EMBL/GenBank/DDBJ whole genome shotgun (WGS) entry which is preliminary data.</text>
</comment>
<evidence type="ECO:0000256" key="2">
    <source>
        <dbReference type="ARBA" id="ARBA00008807"/>
    </source>
</evidence>
<evidence type="ECO:0000256" key="6">
    <source>
        <dbReference type="ARBA" id="ARBA00022927"/>
    </source>
</evidence>
<dbReference type="PANTHER" id="PTHR22601">
    <property type="entry name" value="ISP4 LIKE PROTEIN"/>
    <property type="match status" value="1"/>
</dbReference>
<feature type="transmembrane region" description="Helical" evidence="10">
    <location>
        <begin position="410"/>
        <end position="431"/>
    </location>
</feature>
<sequence length="716" mass="80507">MHEFRPNTDDQVELEPVASPPYEPHDIEKSSNPAVMFSRGNSLRTPSLRSRLSGQEFDDPTLDADGPWLEDDSPYPEVRSAVANFDDPSMPVSTLRAWVLGVLFAIVMPAINQFFSLRYPSILVGPLVAQLIAYPCGRFWARFAPEVTVFNVSLNPGPFTIKEHVLVTIMAGVGAQAAYATEIVAVQRIFYDERYNFSYQWMLVMSTQLIGFSVGGLTRRLLVAPASMIWPNTLVICALYNTLHSQYYAGIGPRSGLSRERFFTYAFIGATLWYFVPGYLFSALSMFSWVCWIAPNNVKVNLLFGYRSGMGFSLLTLDWNQVALIGSPLVTPWWAEANVVAGFVFFYWFLTPVLYFSNVWYSQYMPISSSMSFDREAKPYNLTKVLNADSTFNEEAYEAYSPLFLSTTFAISYGLSFAAISSTIVHTILYFRKPISIHLSRSLGEQPDIHAQLMTRYNQVPDWWYGCIFAVTFAFACICVKVYPTQMPIWAVVVALLISLFFVVPVGMIQAVTTRQVGLNVITELIAGYMLPGMPMVFTWGYISMAQGTPWRILFTQDFKIGHYMKIPPRAMFCAQVVSTVIAGTVQLGVLSWMFTAIPDICKPEQRDKSGFTCVNTQVFGTASVVWGVVGPQRQFSKGTLYYVPLIFAGIGYIPQASAVNYVPWALVGFLFQYIIRRRHFPFWAKYNYVLSAALDAGTAVGTILVYFWQVSSLPP</sequence>
<feature type="transmembrane region" description="Helical" evidence="10">
    <location>
        <begin position="262"/>
        <end position="290"/>
    </location>
</feature>
<dbReference type="OrthoDB" id="9986677at2759"/>
<evidence type="ECO:0000256" key="8">
    <source>
        <dbReference type="ARBA" id="ARBA00023136"/>
    </source>
</evidence>
<feature type="transmembrane region" description="Helical" evidence="10">
    <location>
        <begin position="95"/>
        <end position="115"/>
    </location>
</feature>
<keyword evidence="12" id="KW-1185">Reference proteome</keyword>
<evidence type="ECO:0000313" key="12">
    <source>
        <dbReference type="Proteomes" id="UP000813824"/>
    </source>
</evidence>
<feature type="transmembrane region" description="Helical" evidence="10">
    <location>
        <begin position="337"/>
        <end position="356"/>
    </location>
</feature>
<feature type="transmembrane region" description="Helical" evidence="10">
    <location>
        <begin position="489"/>
        <end position="509"/>
    </location>
</feature>
<dbReference type="InterPro" id="IPR004813">
    <property type="entry name" value="OPT"/>
</dbReference>
<feature type="transmembrane region" description="Helical" evidence="10">
    <location>
        <begin position="642"/>
        <end position="675"/>
    </location>
</feature>
<dbReference type="AlphaFoldDB" id="A0A8K0UMU1"/>
<evidence type="ECO:0000256" key="9">
    <source>
        <dbReference type="SAM" id="MobiDB-lite"/>
    </source>
</evidence>
<protein>
    <submittedName>
        <fullName evidence="11">Small oligopeptide transporter</fullName>
    </submittedName>
</protein>
<evidence type="ECO:0000256" key="1">
    <source>
        <dbReference type="ARBA" id="ARBA00004141"/>
    </source>
</evidence>
<reference evidence="11" key="1">
    <citation type="journal article" date="2021" name="New Phytol.">
        <title>Evolutionary innovations through gain and loss of genes in the ectomycorrhizal Boletales.</title>
        <authorList>
            <person name="Wu G."/>
            <person name="Miyauchi S."/>
            <person name="Morin E."/>
            <person name="Kuo A."/>
            <person name="Drula E."/>
            <person name="Varga T."/>
            <person name="Kohler A."/>
            <person name="Feng B."/>
            <person name="Cao Y."/>
            <person name="Lipzen A."/>
            <person name="Daum C."/>
            <person name="Hundley H."/>
            <person name="Pangilinan J."/>
            <person name="Johnson J."/>
            <person name="Barry K."/>
            <person name="LaButti K."/>
            <person name="Ng V."/>
            <person name="Ahrendt S."/>
            <person name="Min B."/>
            <person name="Choi I.G."/>
            <person name="Park H."/>
            <person name="Plett J.M."/>
            <person name="Magnuson J."/>
            <person name="Spatafora J.W."/>
            <person name="Nagy L.G."/>
            <person name="Henrissat B."/>
            <person name="Grigoriev I.V."/>
            <person name="Yang Z.L."/>
            <person name="Xu J."/>
            <person name="Martin F.M."/>
        </authorList>
    </citation>
    <scope>NUCLEOTIDE SEQUENCE</scope>
    <source>
        <strain evidence="11">KKN 215</strain>
    </source>
</reference>
<proteinExistence type="inferred from homology"/>
<dbReference type="NCBIfam" id="TIGR00727">
    <property type="entry name" value="ISP4_OPT"/>
    <property type="match status" value="1"/>
</dbReference>